<evidence type="ECO:0000256" key="11">
    <source>
        <dbReference type="PROSITE-ProRule" id="PRU00524"/>
    </source>
</evidence>
<reference evidence="13" key="1">
    <citation type="journal article" date="2020" name="mSystems">
        <title>Genome- and Community-Level Interaction Insights into Carbon Utilization and Element Cycling Functions of Hydrothermarchaeota in Hydrothermal Sediment.</title>
        <authorList>
            <person name="Zhou Z."/>
            <person name="Liu Y."/>
            <person name="Xu W."/>
            <person name="Pan J."/>
            <person name="Luo Z.H."/>
            <person name="Li M."/>
        </authorList>
    </citation>
    <scope>NUCLEOTIDE SEQUENCE [LARGE SCALE GENOMIC DNA]</scope>
    <source>
        <strain evidence="13">SpSt-477</strain>
    </source>
</reference>
<dbReference type="InterPro" id="IPR023366">
    <property type="entry name" value="ATP_synth_asu-like_sf"/>
</dbReference>
<comment type="catalytic activity">
    <reaction evidence="1">
        <text>2 6,7-dimethyl-8-(1-D-ribityl)lumazine + H(+) = 5-amino-6-(D-ribitylamino)uracil + riboflavin</text>
        <dbReference type="Rhea" id="RHEA:20772"/>
        <dbReference type="ChEBI" id="CHEBI:15378"/>
        <dbReference type="ChEBI" id="CHEBI:15934"/>
        <dbReference type="ChEBI" id="CHEBI:57986"/>
        <dbReference type="ChEBI" id="CHEBI:58201"/>
        <dbReference type="EC" id="2.5.1.9"/>
    </reaction>
</comment>
<evidence type="ECO:0000256" key="2">
    <source>
        <dbReference type="ARBA" id="ARBA00002803"/>
    </source>
</evidence>
<dbReference type="EC" id="2.5.1.9" evidence="5 10"/>
<dbReference type="NCBIfam" id="NF006767">
    <property type="entry name" value="PRK09289.1"/>
    <property type="match status" value="1"/>
</dbReference>
<protein>
    <recommendedName>
        <fullName evidence="6 10">Riboflavin synthase</fullName>
        <ecNumber evidence="5 10">2.5.1.9</ecNumber>
    </recommendedName>
</protein>
<evidence type="ECO:0000256" key="6">
    <source>
        <dbReference type="ARBA" id="ARBA00013950"/>
    </source>
</evidence>
<dbReference type="NCBIfam" id="NF009566">
    <property type="entry name" value="PRK13020.1"/>
    <property type="match status" value="1"/>
</dbReference>
<comment type="subunit">
    <text evidence="4">Homotrimer.</text>
</comment>
<dbReference type="EMBL" id="DSUH01000231">
    <property type="protein sequence ID" value="HGU33157.1"/>
    <property type="molecule type" value="Genomic_DNA"/>
</dbReference>
<dbReference type="Pfam" id="PF00677">
    <property type="entry name" value="Lum_binding"/>
    <property type="match status" value="2"/>
</dbReference>
<evidence type="ECO:0000256" key="9">
    <source>
        <dbReference type="ARBA" id="ARBA00022737"/>
    </source>
</evidence>
<evidence type="ECO:0000259" key="12">
    <source>
        <dbReference type="PROSITE" id="PS51177"/>
    </source>
</evidence>
<feature type="repeat" description="Lumazine-binding" evidence="11">
    <location>
        <begin position="1"/>
        <end position="100"/>
    </location>
</feature>
<dbReference type="GO" id="GO:0004746">
    <property type="term" value="F:riboflavin synthase activity"/>
    <property type="evidence" value="ECO:0007669"/>
    <property type="project" value="UniProtKB-UniRule"/>
</dbReference>
<dbReference type="InterPro" id="IPR017938">
    <property type="entry name" value="Riboflavin_synthase-like_b-brl"/>
</dbReference>
<dbReference type="InterPro" id="IPR026017">
    <property type="entry name" value="Lumazine-bd_dom"/>
</dbReference>
<evidence type="ECO:0000256" key="3">
    <source>
        <dbReference type="ARBA" id="ARBA00004887"/>
    </source>
</evidence>
<comment type="pathway">
    <text evidence="3">Cofactor biosynthesis; riboflavin biosynthesis; riboflavin from 2-hydroxy-3-oxobutyl phosphate and 5-amino-6-(D-ribitylamino)uracil: step 2/2.</text>
</comment>
<dbReference type="FunFam" id="2.40.30.20:FF:000004">
    <property type="entry name" value="Riboflavin synthase, alpha subunit"/>
    <property type="match status" value="1"/>
</dbReference>
<feature type="repeat" description="Lumazine-binding" evidence="11">
    <location>
        <begin position="101"/>
        <end position="197"/>
    </location>
</feature>
<comment type="function">
    <text evidence="2">Catalyzes the dismutation of two molecules of 6,7-dimethyl-8-ribityllumazine, resulting in the formation of riboflavin and 5-amino-6-(D-ribitylamino)uracil.</text>
</comment>
<dbReference type="FunFam" id="2.40.30.20:FF:000003">
    <property type="entry name" value="Riboflavin synthase, alpha subunit"/>
    <property type="match status" value="1"/>
</dbReference>
<dbReference type="PANTHER" id="PTHR21098">
    <property type="entry name" value="RIBOFLAVIN SYNTHASE ALPHA CHAIN"/>
    <property type="match status" value="1"/>
</dbReference>
<dbReference type="CDD" id="cd00402">
    <property type="entry name" value="Riboflavin_synthase_like"/>
    <property type="match status" value="1"/>
</dbReference>
<dbReference type="AlphaFoldDB" id="A0A7C4RSM8"/>
<sequence>MFTGIVEGLGTIAAFRPSGSEGKSVVIRTDLDLSDSRIGDSIAVNGVCLTATHLEAGKPSVFQADISPETLSRSTLGMLRIGDRVHLERALRLSDRIGGHLVSGHVDTVGRIRSVRRRGNALLMTFSIDPSLSKYIVEKGSIAIDGISLTVNQVREGEVEVSLIPHTADVTTLAEKPVGTSVNIETDLIGKYVERLLTRSGGLRSKEGIGMDFLAKSGFLR</sequence>
<evidence type="ECO:0000313" key="13">
    <source>
        <dbReference type="EMBL" id="HGU33157.1"/>
    </source>
</evidence>
<dbReference type="PROSITE" id="PS51177">
    <property type="entry name" value="LUMAZINE_BIND"/>
    <property type="match status" value="2"/>
</dbReference>
<dbReference type="InterPro" id="IPR001783">
    <property type="entry name" value="Lumazine-bd"/>
</dbReference>
<evidence type="ECO:0000256" key="8">
    <source>
        <dbReference type="ARBA" id="ARBA00022679"/>
    </source>
</evidence>
<evidence type="ECO:0000256" key="10">
    <source>
        <dbReference type="NCBIfam" id="TIGR00187"/>
    </source>
</evidence>
<dbReference type="PANTHER" id="PTHR21098:SF12">
    <property type="entry name" value="RIBOFLAVIN SYNTHASE"/>
    <property type="match status" value="1"/>
</dbReference>
<keyword evidence="8 13" id="KW-0808">Transferase</keyword>
<dbReference type="NCBIfam" id="TIGR00187">
    <property type="entry name" value="ribE"/>
    <property type="match status" value="1"/>
</dbReference>
<dbReference type="GO" id="GO:0009231">
    <property type="term" value="P:riboflavin biosynthetic process"/>
    <property type="evidence" value="ECO:0007669"/>
    <property type="project" value="UniProtKB-KW"/>
</dbReference>
<accession>A0A7C4RSM8</accession>
<keyword evidence="9" id="KW-0677">Repeat</keyword>
<gene>
    <name evidence="13" type="ORF">ENS29_09910</name>
</gene>
<comment type="caution">
    <text evidence="13">The sequence shown here is derived from an EMBL/GenBank/DDBJ whole genome shotgun (WGS) entry which is preliminary data.</text>
</comment>
<organism evidence="13">
    <name type="scientific">Desulfatirhabdium butyrativorans</name>
    <dbReference type="NCBI Taxonomy" id="340467"/>
    <lineage>
        <taxon>Bacteria</taxon>
        <taxon>Pseudomonadati</taxon>
        <taxon>Thermodesulfobacteriota</taxon>
        <taxon>Desulfobacteria</taxon>
        <taxon>Desulfobacterales</taxon>
        <taxon>Desulfatirhabdiaceae</taxon>
        <taxon>Desulfatirhabdium</taxon>
    </lineage>
</organism>
<dbReference type="SUPFAM" id="SSF63380">
    <property type="entry name" value="Riboflavin synthase domain-like"/>
    <property type="match status" value="2"/>
</dbReference>
<keyword evidence="7" id="KW-0686">Riboflavin biosynthesis</keyword>
<evidence type="ECO:0000256" key="1">
    <source>
        <dbReference type="ARBA" id="ARBA00000968"/>
    </source>
</evidence>
<dbReference type="Gene3D" id="2.40.30.20">
    <property type="match status" value="2"/>
</dbReference>
<feature type="domain" description="Lumazine-binding" evidence="12">
    <location>
        <begin position="101"/>
        <end position="197"/>
    </location>
</feature>
<evidence type="ECO:0000256" key="7">
    <source>
        <dbReference type="ARBA" id="ARBA00022619"/>
    </source>
</evidence>
<evidence type="ECO:0000256" key="4">
    <source>
        <dbReference type="ARBA" id="ARBA00011233"/>
    </source>
</evidence>
<proteinExistence type="predicted"/>
<evidence type="ECO:0000256" key="5">
    <source>
        <dbReference type="ARBA" id="ARBA00012827"/>
    </source>
</evidence>
<feature type="domain" description="Lumazine-binding" evidence="12">
    <location>
        <begin position="1"/>
        <end position="100"/>
    </location>
</feature>
<dbReference type="PIRSF" id="PIRSF000498">
    <property type="entry name" value="Riboflavin_syn_A"/>
    <property type="match status" value="1"/>
</dbReference>
<name>A0A7C4RSM8_9BACT</name>